<dbReference type="RefSeq" id="WP_022464662.1">
    <property type="nucleotide sequence ID" value="NZ_JACRSX010000014.1"/>
</dbReference>
<comment type="caution">
    <text evidence="1">The sequence shown here is derived from an EMBL/GenBank/DDBJ whole genome shotgun (WGS) entry which is preliminary data.</text>
</comment>
<dbReference type="Proteomes" id="UP000606193">
    <property type="component" value="Unassembled WGS sequence"/>
</dbReference>
<accession>A0ABR7N2V4</accession>
<protein>
    <recommendedName>
        <fullName evidence="3">Regulatory protein MerR</fullName>
    </recommendedName>
</protein>
<organism evidence="1 2">
    <name type="scientific">Jutongia huaianensis</name>
    <dbReference type="NCBI Taxonomy" id="2763668"/>
    <lineage>
        <taxon>Bacteria</taxon>
        <taxon>Bacillati</taxon>
        <taxon>Bacillota</taxon>
        <taxon>Clostridia</taxon>
        <taxon>Lachnospirales</taxon>
        <taxon>Lachnospiraceae</taxon>
        <taxon>Jutongia</taxon>
    </lineage>
</organism>
<reference evidence="1 2" key="1">
    <citation type="submission" date="2020-08" db="EMBL/GenBank/DDBJ databases">
        <title>Genome public.</title>
        <authorList>
            <person name="Liu C."/>
            <person name="Sun Q."/>
        </authorList>
    </citation>
    <scope>NUCLEOTIDE SEQUENCE [LARGE SCALE GENOMIC DNA]</scope>
    <source>
        <strain evidence="1 2">NSJ-37</strain>
    </source>
</reference>
<evidence type="ECO:0000313" key="2">
    <source>
        <dbReference type="Proteomes" id="UP000606193"/>
    </source>
</evidence>
<sequence>MYTNVCKHCHKVFHSKIRTWCCKECRNIDDDQLDDIVRYLREYPNSNALQISEELGIHPYVILKYMEEGWLGKSTGHFSRLPDWETGAAMDGDKIKD</sequence>
<evidence type="ECO:0008006" key="3">
    <source>
        <dbReference type="Google" id="ProtNLM"/>
    </source>
</evidence>
<gene>
    <name evidence="1" type="ORF">H8704_10055</name>
</gene>
<name>A0ABR7N2V4_9FIRM</name>
<proteinExistence type="predicted"/>
<dbReference type="EMBL" id="JACRSX010000014">
    <property type="protein sequence ID" value="MBC8562962.1"/>
    <property type="molecule type" value="Genomic_DNA"/>
</dbReference>
<keyword evidence="2" id="KW-1185">Reference proteome</keyword>
<evidence type="ECO:0000313" key="1">
    <source>
        <dbReference type="EMBL" id="MBC8562962.1"/>
    </source>
</evidence>